<dbReference type="Gene3D" id="1.10.260.40">
    <property type="entry name" value="lambda repressor-like DNA-binding domains"/>
    <property type="match status" value="1"/>
</dbReference>
<evidence type="ECO:0000259" key="4">
    <source>
        <dbReference type="PROSITE" id="PS50932"/>
    </source>
</evidence>
<comment type="caution">
    <text evidence="5">The sequence shown here is derived from an EMBL/GenBank/DDBJ whole genome shotgun (WGS) entry which is preliminary data.</text>
</comment>
<keyword evidence="1" id="KW-0805">Transcription regulation</keyword>
<feature type="domain" description="HTH lacI-type" evidence="4">
    <location>
        <begin position="15"/>
        <end position="69"/>
    </location>
</feature>
<dbReference type="InterPro" id="IPR000843">
    <property type="entry name" value="HTH_LacI"/>
</dbReference>
<evidence type="ECO:0000256" key="1">
    <source>
        <dbReference type="ARBA" id="ARBA00023015"/>
    </source>
</evidence>
<organism evidence="5">
    <name type="scientific">OCS116 cluster bacterium</name>
    <dbReference type="NCBI Taxonomy" id="2030921"/>
    <lineage>
        <taxon>Bacteria</taxon>
        <taxon>Pseudomonadati</taxon>
        <taxon>Pseudomonadota</taxon>
        <taxon>Alphaproteobacteria</taxon>
        <taxon>OCS116 cluster</taxon>
    </lineage>
</organism>
<dbReference type="InterPro" id="IPR010982">
    <property type="entry name" value="Lambda_DNA-bd_dom_sf"/>
</dbReference>
<dbReference type="PANTHER" id="PTHR30146:SF109">
    <property type="entry name" value="HTH-TYPE TRANSCRIPTIONAL REGULATOR GALS"/>
    <property type="match status" value="1"/>
</dbReference>
<accession>A0A2A4YU79</accession>
<dbReference type="SUPFAM" id="SSF53822">
    <property type="entry name" value="Periplasmic binding protein-like I"/>
    <property type="match status" value="1"/>
</dbReference>
<dbReference type="PANTHER" id="PTHR30146">
    <property type="entry name" value="LACI-RELATED TRANSCRIPTIONAL REPRESSOR"/>
    <property type="match status" value="1"/>
</dbReference>
<proteinExistence type="predicted"/>
<dbReference type="GO" id="GO:0000976">
    <property type="term" value="F:transcription cis-regulatory region binding"/>
    <property type="evidence" value="ECO:0007669"/>
    <property type="project" value="TreeGrafter"/>
</dbReference>
<dbReference type="Gene3D" id="3.40.50.2300">
    <property type="match status" value="2"/>
</dbReference>
<reference key="1">
    <citation type="submission" date="2017-08" db="EMBL/GenBank/DDBJ databases">
        <title>A dynamic microbial community with high functional redundancy inhabits the cold, oxic subseafloor aquifer.</title>
        <authorList>
            <person name="Tully B.J."/>
            <person name="Wheat C.G."/>
            <person name="Glazer B.T."/>
            <person name="Huber J.A."/>
        </authorList>
    </citation>
    <scope>NUCLEOTIDE SEQUENCE [LARGE SCALE GENOMIC DNA]</scope>
</reference>
<keyword evidence="3" id="KW-0804">Transcription</keyword>
<keyword evidence="2" id="KW-0238">DNA-binding</keyword>
<dbReference type="Pfam" id="PF13377">
    <property type="entry name" value="Peripla_BP_3"/>
    <property type="match status" value="1"/>
</dbReference>
<dbReference type="Pfam" id="PF00356">
    <property type="entry name" value="LacI"/>
    <property type="match status" value="1"/>
</dbReference>
<name>A0A2A4YU79_9PROT</name>
<dbReference type="SUPFAM" id="SSF47413">
    <property type="entry name" value="lambda repressor-like DNA-binding domains"/>
    <property type="match status" value="1"/>
</dbReference>
<evidence type="ECO:0000256" key="3">
    <source>
        <dbReference type="ARBA" id="ARBA00023163"/>
    </source>
</evidence>
<evidence type="ECO:0000256" key="2">
    <source>
        <dbReference type="ARBA" id="ARBA00023125"/>
    </source>
</evidence>
<dbReference type="GO" id="GO:0003700">
    <property type="term" value="F:DNA-binding transcription factor activity"/>
    <property type="evidence" value="ECO:0007669"/>
    <property type="project" value="TreeGrafter"/>
</dbReference>
<dbReference type="CDD" id="cd01392">
    <property type="entry name" value="HTH_LacI"/>
    <property type="match status" value="1"/>
</dbReference>
<dbReference type="CDD" id="cd20010">
    <property type="entry name" value="PBP1_AglR-like"/>
    <property type="match status" value="1"/>
</dbReference>
<dbReference type="InterPro" id="IPR046335">
    <property type="entry name" value="LacI/GalR-like_sensor"/>
</dbReference>
<dbReference type="AlphaFoldDB" id="A0A2A4YU79"/>
<dbReference type="SMART" id="SM00354">
    <property type="entry name" value="HTH_LACI"/>
    <property type="match status" value="1"/>
</dbReference>
<dbReference type="PROSITE" id="PS50932">
    <property type="entry name" value="HTH_LACI_2"/>
    <property type="match status" value="1"/>
</dbReference>
<sequence length="370" mass="40595">MVSTHPKNIQLKHRVKIVDLAQSLNLSKGTISRALNDYSDISDSTKLRVRKQAKIMGYIPLSSAQAIKTGRVRALGLVLRVDSHDSHHAFLTDFLDGVSRSAGTRNWTLTVATATSDEDELQTFRRLVAERKVDGFIITRCLVNDIRVGLLHDAQIPFVLYGRTNLDADYSYFDISGETAIESAVCRLVALGHKNIGFINGPEDLNFAQMRKNGYLAGLETSGLAQNSSYIVSDVLTREQGQMATQALLTLPTPPTAIIFSLDMAALGGYRAVEKLGLSVGKDVSFIGYDGISQGVYATPALSTFEVDTRQAGERLATMLIDQIRGEPLEKLNEIQHAKFTPRGSSNPPQKTSEQLAEFISGKHNERETL</sequence>
<reference evidence="5" key="2">
    <citation type="journal article" date="2018" name="ISME J.">
        <title>A dynamic microbial community with high functional redundancy inhabits the cold, oxic subseafloor aquifer.</title>
        <authorList>
            <person name="Tully B.J."/>
            <person name="Wheat C.G."/>
            <person name="Glazer B.T."/>
            <person name="Huber J.A."/>
        </authorList>
    </citation>
    <scope>NUCLEOTIDE SEQUENCE</scope>
    <source>
        <strain evidence="5">NORP83</strain>
    </source>
</reference>
<evidence type="ECO:0000313" key="5">
    <source>
        <dbReference type="EMBL" id="PCI97857.1"/>
    </source>
</evidence>
<dbReference type="InterPro" id="IPR028082">
    <property type="entry name" value="Peripla_BP_I"/>
</dbReference>
<gene>
    <name evidence="5" type="ORF">COB13_14950</name>
</gene>
<dbReference type="EMBL" id="NVUS01000026">
    <property type="protein sequence ID" value="PCI97857.1"/>
    <property type="molecule type" value="Genomic_DNA"/>
</dbReference>
<protein>
    <submittedName>
        <fullName evidence="5">LacI family transcriptional regulator</fullName>
    </submittedName>
</protein>